<dbReference type="SMART" id="SM00091">
    <property type="entry name" value="PAS"/>
    <property type="match status" value="1"/>
</dbReference>
<dbReference type="InterPro" id="IPR013656">
    <property type="entry name" value="PAS_4"/>
</dbReference>
<evidence type="ECO:0000259" key="17">
    <source>
        <dbReference type="PROSITE" id="PS50112"/>
    </source>
</evidence>
<evidence type="ECO:0000256" key="8">
    <source>
        <dbReference type="ARBA" id="ARBA00022777"/>
    </source>
</evidence>
<dbReference type="InterPro" id="IPR003594">
    <property type="entry name" value="HATPase_dom"/>
</dbReference>
<dbReference type="Gene3D" id="3.30.450.20">
    <property type="entry name" value="PAS domain"/>
    <property type="match status" value="1"/>
</dbReference>
<dbReference type="InterPro" id="IPR003661">
    <property type="entry name" value="HisK_dim/P_dom"/>
</dbReference>
<dbReference type="Pfam" id="PF03924">
    <property type="entry name" value="CHASE"/>
    <property type="match status" value="1"/>
</dbReference>
<dbReference type="Gene3D" id="1.10.287.130">
    <property type="match status" value="1"/>
</dbReference>
<evidence type="ECO:0000256" key="14">
    <source>
        <dbReference type="SAM" id="Phobius"/>
    </source>
</evidence>
<gene>
    <name evidence="20" type="ORF">SAMN02745165_02606</name>
</gene>
<evidence type="ECO:0000256" key="4">
    <source>
        <dbReference type="ARBA" id="ARBA00022553"/>
    </source>
</evidence>
<dbReference type="InterPro" id="IPR005467">
    <property type="entry name" value="His_kinase_dom"/>
</dbReference>
<dbReference type="SMART" id="SM01079">
    <property type="entry name" value="CHASE"/>
    <property type="match status" value="1"/>
</dbReference>
<dbReference type="SUPFAM" id="SSF47384">
    <property type="entry name" value="Homodimeric domain of signal transducing histidine kinase"/>
    <property type="match status" value="1"/>
</dbReference>
<evidence type="ECO:0000256" key="10">
    <source>
        <dbReference type="ARBA" id="ARBA00022989"/>
    </source>
</evidence>
<organism evidence="20 21">
    <name type="scientific">Malonomonas rubra DSM 5091</name>
    <dbReference type="NCBI Taxonomy" id="1122189"/>
    <lineage>
        <taxon>Bacteria</taxon>
        <taxon>Pseudomonadati</taxon>
        <taxon>Thermodesulfobacteriota</taxon>
        <taxon>Desulfuromonadia</taxon>
        <taxon>Desulfuromonadales</taxon>
        <taxon>Geopsychrobacteraceae</taxon>
        <taxon>Malonomonas</taxon>
    </lineage>
</organism>
<dbReference type="Pfam" id="PF08448">
    <property type="entry name" value="PAS_4"/>
    <property type="match status" value="1"/>
</dbReference>
<keyword evidence="21" id="KW-1185">Reference proteome</keyword>
<dbReference type="Gene3D" id="3.30.450.350">
    <property type="entry name" value="CHASE domain"/>
    <property type="match status" value="1"/>
</dbReference>
<dbReference type="Pfam" id="PF00072">
    <property type="entry name" value="Response_reg"/>
    <property type="match status" value="1"/>
</dbReference>
<dbReference type="GO" id="GO:0005524">
    <property type="term" value="F:ATP binding"/>
    <property type="evidence" value="ECO:0007669"/>
    <property type="project" value="UniProtKB-KW"/>
</dbReference>
<evidence type="ECO:0000256" key="12">
    <source>
        <dbReference type="ARBA" id="ARBA00023136"/>
    </source>
</evidence>
<dbReference type="SUPFAM" id="SSF55874">
    <property type="entry name" value="ATPase domain of HSP90 chaperone/DNA topoisomerase II/histidine kinase"/>
    <property type="match status" value="1"/>
</dbReference>
<dbReference type="STRING" id="1122189.SAMN02745165_02606"/>
<dbReference type="Gene3D" id="3.30.565.10">
    <property type="entry name" value="Histidine kinase-like ATPase, C-terminal domain"/>
    <property type="match status" value="1"/>
</dbReference>
<keyword evidence="6 14" id="KW-0812">Transmembrane</keyword>
<dbReference type="SMART" id="SM00388">
    <property type="entry name" value="HisKA"/>
    <property type="match status" value="1"/>
</dbReference>
<dbReference type="InterPro" id="IPR000014">
    <property type="entry name" value="PAS"/>
</dbReference>
<evidence type="ECO:0000256" key="11">
    <source>
        <dbReference type="ARBA" id="ARBA00023012"/>
    </source>
</evidence>
<feature type="modified residue" description="4-aspartylphosphate" evidence="13">
    <location>
        <position position="751"/>
    </location>
</feature>
<keyword evidence="9" id="KW-0067">ATP-binding</keyword>
<evidence type="ECO:0000259" key="19">
    <source>
        <dbReference type="PROSITE" id="PS50839"/>
    </source>
</evidence>
<evidence type="ECO:0000256" key="3">
    <source>
        <dbReference type="ARBA" id="ARBA00012438"/>
    </source>
</evidence>
<dbReference type="Pfam" id="PF00512">
    <property type="entry name" value="HisKA"/>
    <property type="match status" value="1"/>
</dbReference>
<feature type="domain" description="PAC" evidence="18">
    <location>
        <begin position="383"/>
        <end position="435"/>
    </location>
</feature>
<feature type="domain" description="PAS" evidence="17">
    <location>
        <begin position="308"/>
        <end position="379"/>
    </location>
</feature>
<dbReference type="GO" id="GO:0016020">
    <property type="term" value="C:membrane"/>
    <property type="evidence" value="ECO:0007669"/>
    <property type="project" value="UniProtKB-SubCell"/>
</dbReference>
<dbReference type="InterPro" id="IPR011006">
    <property type="entry name" value="CheY-like_superfamily"/>
</dbReference>
<evidence type="ECO:0000259" key="16">
    <source>
        <dbReference type="PROSITE" id="PS50110"/>
    </source>
</evidence>
<dbReference type="CDD" id="cd00130">
    <property type="entry name" value="PAS"/>
    <property type="match status" value="1"/>
</dbReference>
<dbReference type="InterPro" id="IPR004358">
    <property type="entry name" value="Sig_transdc_His_kin-like_C"/>
</dbReference>
<evidence type="ECO:0000259" key="18">
    <source>
        <dbReference type="PROSITE" id="PS50113"/>
    </source>
</evidence>
<keyword evidence="8" id="KW-0418">Kinase</keyword>
<dbReference type="SUPFAM" id="SSF52172">
    <property type="entry name" value="CheY-like"/>
    <property type="match status" value="1"/>
</dbReference>
<name>A0A1M6K1N8_MALRU</name>
<protein>
    <recommendedName>
        <fullName evidence="3">histidine kinase</fullName>
        <ecNumber evidence="3">2.7.13.3</ecNumber>
    </recommendedName>
</protein>
<evidence type="ECO:0000256" key="2">
    <source>
        <dbReference type="ARBA" id="ARBA00004370"/>
    </source>
</evidence>
<dbReference type="OrthoDB" id="7316129at2"/>
<dbReference type="SMART" id="SM00448">
    <property type="entry name" value="REC"/>
    <property type="match status" value="1"/>
</dbReference>
<reference evidence="20 21" key="1">
    <citation type="submission" date="2016-11" db="EMBL/GenBank/DDBJ databases">
        <authorList>
            <person name="Jaros S."/>
            <person name="Januszkiewicz K."/>
            <person name="Wedrychowicz H."/>
        </authorList>
    </citation>
    <scope>NUCLEOTIDE SEQUENCE [LARGE SCALE GENOMIC DNA]</scope>
    <source>
        <strain evidence="20 21">DSM 5091</strain>
    </source>
</reference>
<dbReference type="InterPro" id="IPR001789">
    <property type="entry name" value="Sig_transdc_resp-reg_receiver"/>
</dbReference>
<dbReference type="EMBL" id="FQZT01000009">
    <property type="protein sequence ID" value="SHJ52834.1"/>
    <property type="molecule type" value="Genomic_DNA"/>
</dbReference>
<evidence type="ECO:0000256" key="5">
    <source>
        <dbReference type="ARBA" id="ARBA00022679"/>
    </source>
</evidence>
<dbReference type="CDD" id="cd00082">
    <property type="entry name" value="HisKA"/>
    <property type="match status" value="1"/>
</dbReference>
<dbReference type="InterPro" id="IPR035965">
    <property type="entry name" value="PAS-like_dom_sf"/>
</dbReference>
<dbReference type="InterPro" id="IPR042240">
    <property type="entry name" value="CHASE_sf"/>
</dbReference>
<proteinExistence type="predicted"/>
<evidence type="ECO:0000313" key="21">
    <source>
        <dbReference type="Proteomes" id="UP000184171"/>
    </source>
</evidence>
<evidence type="ECO:0000256" key="7">
    <source>
        <dbReference type="ARBA" id="ARBA00022741"/>
    </source>
</evidence>
<dbReference type="PROSITE" id="PS50110">
    <property type="entry name" value="RESPONSE_REGULATORY"/>
    <property type="match status" value="1"/>
</dbReference>
<dbReference type="PRINTS" id="PR00344">
    <property type="entry name" value="BCTRLSENSOR"/>
</dbReference>
<keyword evidence="4 13" id="KW-0597">Phosphoprotein</keyword>
<dbReference type="EC" id="2.7.13.3" evidence="3"/>
<dbReference type="Proteomes" id="UP000184171">
    <property type="component" value="Unassembled WGS sequence"/>
</dbReference>
<dbReference type="Pfam" id="PF02518">
    <property type="entry name" value="HATPase_c"/>
    <property type="match status" value="1"/>
</dbReference>
<dbReference type="InterPro" id="IPR000700">
    <property type="entry name" value="PAS-assoc_C"/>
</dbReference>
<dbReference type="PROSITE" id="PS50112">
    <property type="entry name" value="PAS"/>
    <property type="match status" value="1"/>
</dbReference>
<dbReference type="InterPro" id="IPR036097">
    <property type="entry name" value="HisK_dim/P_sf"/>
</dbReference>
<dbReference type="PANTHER" id="PTHR43065:SF46">
    <property type="entry name" value="C4-DICARBOXYLATE TRANSPORT SENSOR PROTEIN DCTB"/>
    <property type="match status" value="1"/>
</dbReference>
<accession>A0A1M6K1N8</accession>
<dbReference type="PROSITE" id="PS50113">
    <property type="entry name" value="PAC"/>
    <property type="match status" value="1"/>
</dbReference>
<feature type="domain" description="Histidine kinase" evidence="15">
    <location>
        <begin position="455"/>
        <end position="681"/>
    </location>
</feature>
<dbReference type="AlphaFoldDB" id="A0A1M6K1N8"/>
<dbReference type="CDD" id="cd00156">
    <property type="entry name" value="REC"/>
    <property type="match status" value="1"/>
</dbReference>
<dbReference type="InterPro" id="IPR006189">
    <property type="entry name" value="CHASE_dom"/>
</dbReference>
<feature type="domain" description="CHASE" evidence="19">
    <location>
        <begin position="105"/>
        <end position="245"/>
    </location>
</feature>
<comment type="subcellular location">
    <subcellularLocation>
        <location evidence="2">Membrane</location>
    </subcellularLocation>
</comment>
<evidence type="ECO:0000256" key="13">
    <source>
        <dbReference type="PROSITE-ProRule" id="PRU00169"/>
    </source>
</evidence>
<sequence length="827" mass="91478">MKKKTAAPLIGFLVFLLLVLLLFFVEDAEKQRYREVLRSQTTSRLSQLRAEIEAGINVDFYLTRGLIAYIATHSGLSQDSFQRWANNLLQHRHSIINIGIAPDNIVSFVYPLEGNERAIGLDYTKNKTQWPSVKQAIEAHKTVVAGPVNLVQGGVAFISRTPIYIDKGESEGDKTYWGMASIVIDKDRLLRAAGYYAFADEFQVALRGVDGKGAAGDVIEGATEIFERQPVLLDVNLPEGSWQLAAIPLGGWLQPSPRLWWFRSLGLCLAVIAGLGMYVWLVRVDRTQRKVEQAWLRAEQANKESQKQQSFLNAVIENIPHVTFVKDAKELRYLRFNRAGEKLTGLFEKDLLGKNDYDLFSKEEADFFIAEDRKVLENKKMLSIAREKVSTRNKGERLMHTKKIPILDADGTPEYLLGIAEDITERCQAESDRLNLEKQLYQAQKMEAIGLMAGGVAHDLNNILAAITGYPELILRKLPADSDLRKPLQTILESGKRGVAIVADMLTVARGAASVREKINLNHLIAEYLESPECLNTKKHFINGSIDADLTTDLVPILASPVHIKKCLMNLVNNAVEAMAGKGRVTLTSWNETVVGESRNGHHLVDGKYVVLQVADDGPGISGVDIEHIFEPFYTKKVMGKSGTGLGLTVVWNTVKDHSGRIFVSSNPGETVFYLYFPAYSGNDSAGEVTEELPTFSGQGQRVLVVDDEEHMRDIACRILELAGYQPIAASSGEEAISYVAATPVDLLVIDMLMEPGINGCETYRRIVARNPGQKALIASGYSESEEVRAALKLGASRFISKPYSIDQLCQAVHDALSEEGEKTAGV</sequence>
<dbReference type="PROSITE" id="PS50839">
    <property type="entry name" value="CHASE"/>
    <property type="match status" value="1"/>
</dbReference>
<dbReference type="GO" id="GO:0000155">
    <property type="term" value="F:phosphorelay sensor kinase activity"/>
    <property type="evidence" value="ECO:0007669"/>
    <property type="project" value="InterPro"/>
</dbReference>
<dbReference type="InterPro" id="IPR036890">
    <property type="entry name" value="HATPase_C_sf"/>
</dbReference>
<dbReference type="SUPFAM" id="SSF55785">
    <property type="entry name" value="PYP-like sensor domain (PAS domain)"/>
    <property type="match status" value="1"/>
</dbReference>
<keyword evidence="10 14" id="KW-1133">Transmembrane helix</keyword>
<keyword evidence="12 14" id="KW-0472">Membrane</keyword>
<keyword evidence="5" id="KW-0808">Transferase</keyword>
<dbReference type="Gene3D" id="3.40.50.2300">
    <property type="match status" value="1"/>
</dbReference>
<comment type="catalytic activity">
    <reaction evidence="1">
        <text>ATP + protein L-histidine = ADP + protein N-phospho-L-histidine.</text>
        <dbReference type="EC" id="2.7.13.3"/>
    </reaction>
</comment>
<keyword evidence="11" id="KW-0902">Two-component regulatory system</keyword>
<evidence type="ECO:0000259" key="15">
    <source>
        <dbReference type="PROSITE" id="PS50109"/>
    </source>
</evidence>
<feature type="domain" description="Response regulatory" evidence="16">
    <location>
        <begin position="702"/>
        <end position="817"/>
    </location>
</feature>
<dbReference type="RefSeq" id="WP_072909168.1">
    <property type="nucleotide sequence ID" value="NZ_FQZT01000009.1"/>
</dbReference>
<evidence type="ECO:0000313" key="20">
    <source>
        <dbReference type="EMBL" id="SHJ52834.1"/>
    </source>
</evidence>
<dbReference type="PANTHER" id="PTHR43065">
    <property type="entry name" value="SENSOR HISTIDINE KINASE"/>
    <property type="match status" value="1"/>
</dbReference>
<evidence type="ECO:0000256" key="9">
    <source>
        <dbReference type="ARBA" id="ARBA00022840"/>
    </source>
</evidence>
<dbReference type="NCBIfam" id="TIGR00229">
    <property type="entry name" value="sensory_box"/>
    <property type="match status" value="1"/>
</dbReference>
<dbReference type="PROSITE" id="PS50109">
    <property type="entry name" value="HIS_KIN"/>
    <property type="match status" value="1"/>
</dbReference>
<evidence type="ECO:0000256" key="1">
    <source>
        <dbReference type="ARBA" id="ARBA00000085"/>
    </source>
</evidence>
<dbReference type="SMART" id="SM00387">
    <property type="entry name" value="HATPase_c"/>
    <property type="match status" value="1"/>
</dbReference>
<feature type="transmembrane region" description="Helical" evidence="14">
    <location>
        <begin position="260"/>
        <end position="281"/>
    </location>
</feature>
<keyword evidence="7" id="KW-0547">Nucleotide-binding</keyword>
<evidence type="ECO:0000256" key="6">
    <source>
        <dbReference type="ARBA" id="ARBA00022692"/>
    </source>
</evidence>